<evidence type="ECO:0000256" key="2">
    <source>
        <dbReference type="SAM" id="Phobius"/>
    </source>
</evidence>
<feature type="transmembrane region" description="Helical" evidence="2">
    <location>
        <begin position="397"/>
        <end position="418"/>
    </location>
</feature>
<feature type="transmembrane region" description="Helical" evidence="2">
    <location>
        <begin position="367"/>
        <end position="385"/>
    </location>
</feature>
<keyword evidence="2" id="KW-0812">Transmembrane</keyword>
<feature type="transmembrane region" description="Helical" evidence="2">
    <location>
        <begin position="569"/>
        <end position="586"/>
    </location>
</feature>
<evidence type="ECO:0000313" key="3">
    <source>
        <dbReference type="EMBL" id="HJC25449.1"/>
    </source>
</evidence>
<accession>A0A9D2NJD1</accession>
<reference evidence="3" key="1">
    <citation type="journal article" date="2021" name="PeerJ">
        <title>Extensive microbial diversity within the chicken gut microbiome revealed by metagenomics and culture.</title>
        <authorList>
            <person name="Gilroy R."/>
            <person name="Ravi A."/>
            <person name="Getino M."/>
            <person name="Pursley I."/>
            <person name="Horton D.L."/>
            <person name="Alikhan N.F."/>
            <person name="Baker D."/>
            <person name="Gharbi K."/>
            <person name="Hall N."/>
            <person name="Watson M."/>
            <person name="Adriaenssens E.M."/>
            <person name="Foster-Nyarko E."/>
            <person name="Jarju S."/>
            <person name="Secka A."/>
            <person name="Antonio M."/>
            <person name="Oren A."/>
            <person name="Chaudhuri R.R."/>
            <person name="La Ragione R."/>
            <person name="Hildebrand F."/>
            <person name="Pallen M.J."/>
        </authorList>
    </citation>
    <scope>NUCLEOTIDE SEQUENCE</scope>
    <source>
        <strain evidence="3">USAMLcec2-132</strain>
    </source>
</reference>
<feature type="transmembrane region" description="Helical" evidence="2">
    <location>
        <begin position="486"/>
        <end position="516"/>
    </location>
</feature>
<feature type="region of interest" description="Disordered" evidence="1">
    <location>
        <begin position="179"/>
        <end position="208"/>
    </location>
</feature>
<keyword evidence="2" id="KW-1133">Transmembrane helix</keyword>
<evidence type="ECO:0008006" key="5">
    <source>
        <dbReference type="Google" id="ProtNLM"/>
    </source>
</evidence>
<dbReference type="AlphaFoldDB" id="A0A9D2NJD1"/>
<name>A0A9D2NJD1_9FIRM</name>
<keyword evidence="2" id="KW-0472">Membrane</keyword>
<dbReference type="Proteomes" id="UP000823891">
    <property type="component" value="Unassembled WGS sequence"/>
</dbReference>
<comment type="caution">
    <text evidence="3">The sequence shown here is derived from an EMBL/GenBank/DDBJ whole genome shotgun (WGS) entry which is preliminary data.</text>
</comment>
<organism evidence="3 4">
    <name type="scientific">Candidatus Eisenbergiella merdavium</name>
    <dbReference type="NCBI Taxonomy" id="2838551"/>
    <lineage>
        <taxon>Bacteria</taxon>
        <taxon>Bacillati</taxon>
        <taxon>Bacillota</taxon>
        <taxon>Clostridia</taxon>
        <taxon>Lachnospirales</taxon>
        <taxon>Lachnospiraceae</taxon>
        <taxon>Eisenbergiella</taxon>
    </lineage>
</organism>
<feature type="transmembrane region" description="Helical" evidence="2">
    <location>
        <begin position="430"/>
        <end position="451"/>
    </location>
</feature>
<proteinExistence type="predicted"/>
<gene>
    <name evidence="3" type="ORF">H9761_17415</name>
</gene>
<dbReference type="EMBL" id="DWWS01000065">
    <property type="protein sequence ID" value="HJC25449.1"/>
    <property type="molecule type" value="Genomic_DNA"/>
</dbReference>
<reference evidence="3" key="2">
    <citation type="submission" date="2021-04" db="EMBL/GenBank/DDBJ databases">
        <authorList>
            <person name="Gilroy R."/>
        </authorList>
    </citation>
    <scope>NUCLEOTIDE SEQUENCE</scope>
    <source>
        <strain evidence="3">USAMLcec2-132</strain>
    </source>
</reference>
<evidence type="ECO:0000313" key="4">
    <source>
        <dbReference type="Proteomes" id="UP000823891"/>
    </source>
</evidence>
<protein>
    <recommendedName>
        <fullName evidence="5">Cytochrome C biogenesis protein transmembrane domain-containing protein</fullName>
    </recommendedName>
</protein>
<feature type="transmembrane region" description="Helical" evidence="2">
    <location>
        <begin position="528"/>
        <end position="549"/>
    </location>
</feature>
<sequence>MSFYETGKGKGTWLCDGKGSVMKGEAEKRKFQEGSGHLARRLNRDVCVRLWAVGLLFLCFLLPGCGTGRETAAEWKVAWTEPVYEATVELYVYNPCEACREEEKFENVVRAVLEKTQPDRKLLYQGYNSFKVSDRVYMESRLQEAGLEEKDVEPPFALIGTELYEGSYEEIGEKIKEKHGSVEELNGSKEADSSGGTGSGEKPCNIKERDGGADLIRQRVADAGETESLLLLFTTWSCESCEGVRTYLEDTLQEKYELTMEKGGKGGEGGEATSVTLLECSIIEPENLELLEQLMESRKVPDEKQQVPILFYAGGYLSGEREIKEGLIREISDGNALGMSLEGLADKPHEDGGMGLWQAAATGLASGLNPCAASMLFMVISILLMRGKGLLSGDLGYMAGKLAAYMGIGSGLAGLLSVIEENSFLRFQRILSLIFALLALFLGILNLMDFWNARKKAYGKIRAQLPGGLRRMNHRMIRKLKELPDAWLLPGLFTLGAVISVGEFFCAGQLYAASIFYMVSQKTAGTGVLLPLTVFVFCMCLVQTVFILIVHKTGNLFQVSGLMREHMPAVKLIYAALFLALFVLLLF</sequence>
<feature type="compositionally biased region" description="Basic and acidic residues" evidence="1">
    <location>
        <begin position="179"/>
        <end position="192"/>
    </location>
</feature>
<evidence type="ECO:0000256" key="1">
    <source>
        <dbReference type="SAM" id="MobiDB-lite"/>
    </source>
</evidence>